<dbReference type="Proteomes" id="UP000011872">
    <property type="component" value="Unassembled WGS sequence"/>
</dbReference>
<dbReference type="HOGENOM" id="CLU_3310867_0_0_7"/>
<evidence type="ECO:0008006" key="3">
    <source>
        <dbReference type="Google" id="ProtNLM"/>
    </source>
</evidence>
<proteinExistence type="predicted"/>
<organism evidence="1 2">
    <name type="scientific">Helicobacter pylori GAM265BSii</name>
    <dbReference type="NCBI Taxonomy" id="1159049"/>
    <lineage>
        <taxon>Bacteria</taxon>
        <taxon>Pseudomonadati</taxon>
        <taxon>Campylobacterota</taxon>
        <taxon>Epsilonproteobacteria</taxon>
        <taxon>Campylobacterales</taxon>
        <taxon>Helicobacteraceae</taxon>
        <taxon>Helicobacter</taxon>
    </lineage>
</organism>
<reference evidence="1 2" key="1">
    <citation type="submission" date="2012-12" db="EMBL/GenBank/DDBJ databases">
        <authorList>
            <person name="Weinstock G."/>
            <person name="Sodergren E."/>
            <person name="Lobos E.A."/>
            <person name="Fulton L."/>
            <person name="Fulton R."/>
            <person name="Courtney L."/>
            <person name="Fronick C."/>
            <person name="O'Laughlin M."/>
            <person name="Godfrey J."/>
            <person name="Wilson R.M."/>
            <person name="Miner T."/>
            <person name="Farmer C."/>
            <person name="Delehaunty K."/>
            <person name="Cordes M."/>
            <person name="Minx P."/>
            <person name="Tomlinson C."/>
            <person name="Chen J."/>
            <person name="Wollam A."/>
            <person name="Pepin K.H."/>
            <person name="Bhonagiri V."/>
            <person name="Zhang X."/>
            <person name="Suruliraj S."/>
            <person name="Antonio M."/>
            <person name="Secka O."/>
            <person name="Thomas J."/>
            <person name="Warren W."/>
            <person name="Mitreva M."/>
            <person name="Mardis E.R."/>
            <person name="Wilson R.K."/>
        </authorList>
    </citation>
    <scope>NUCLEOTIDE SEQUENCE [LARGE SCALE GENOMIC DNA]</scope>
    <source>
        <strain evidence="1 2">GAM265BSii</strain>
    </source>
</reference>
<dbReference type="AlphaFoldDB" id="M3RHY3"/>
<accession>M3RHY3</accession>
<evidence type="ECO:0000313" key="2">
    <source>
        <dbReference type="Proteomes" id="UP000011872"/>
    </source>
</evidence>
<protein>
    <recommendedName>
        <fullName evidence="3">NYN domain-containing protein</fullName>
    </recommendedName>
</protein>
<sequence length="39" mass="4465">MGKIETMIFVDWENLLADLKAIQNNPNTDECFEGNPKQP</sequence>
<comment type="caution">
    <text evidence="1">The sequence shown here is derived from an EMBL/GenBank/DDBJ whole genome shotgun (WGS) entry which is preliminary data.</text>
</comment>
<dbReference type="PATRIC" id="fig|1159049.3.peg.58"/>
<evidence type="ECO:0000313" key="1">
    <source>
        <dbReference type="EMBL" id="EMH30987.1"/>
    </source>
</evidence>
<dbReference type="EMBL" id="APDY01000007">
    <property type="protein sequence ID" value="EMH30987.1"/>
    <property type="molecule type" value="Genomic_DNA"/>
</dbReference>
<gene>
    <name evidence="1" type="ORF">HMPREF1421_00058</name>
</gene>
<name>M3RHY3_HELPX</name>